<keyword evidence="2" id="KW-1185">Reference proteome</keyword>
<evidence type="ECO:0008006" key="3">
    <source>
        <dbReference type="Google" id="ProtNLM"/>
    </source>
</evidence>
<evidence type="ECO:0000313" key="2">
    <source>
        <dbReference type="Proteomes" id="UP001558534"/>
    </source>
</evidence>
<gene>
    <name evidence="1" type="ORF">AB1300_18375</name>
</gene>
<dbReference type="EMBL" id="JBFRHK010000013">
    <property type="protein sequence ID" value="MEX3747082.1"/>
    <property type="molecule type" value="Genomic_DNA"/>
</dbReference>
<accession>A0ABV3W1T3</accession>
<organism evidence="1 2">
    <name type="scientific">Lysinibacillus xylanilyticus</name>
    <dbReference type="NCBI Taxonomy" id="582475"/>
    <lineage>
        <taxon>Bacteria</taxon>
        <taxon>Bacillati</taxon>
        <taxon>Bacillota</taxon>
        <taxon>Bacilli</taxon>
        <taxon>Bacillales</taxon>
        <taxon>Bacillaceae</taxon>
        <taxon>Lysinibacillus</taxon>
    </lineage>
</organism>
<sequence>MIEKDYEMIVKIFEEYRSSYNVLHHQVEDVENETIIWSNSYLEIYPYQYELNQLPKPKIYKKEPKSKEGIVVNKLKNNELYFSYDAENKGWGSSFIVNEVEKKICLRFRSNRAGEMVLSQVYYIIYEGSVIEKRLFYTRDDDTNEETFMVDRYSYNDNSTVHTIIRDGFFGEKIKILSTRTFRFEYENGDVRIYSKQLKKNLKVVEDLLYTSRKAKKINSEIRDR</sequence>
<comment type="caution">
    <text evidence="1">The sequence shown here is derived from an EMBL/GenBank/DDBJ whole genome shotgun (WGS) entry which is preliminary data.</text>
</comment>
<dbReference type="Proteomes" id="UP001558534">
    <property type="component" value="Unassembled WGS sequence"/>
</dbReference>
<protein>
    <recommendedName>
        <fullName evidence="3">Glycosyl transferase family 2</fullName>
    </recommendedName>
</protein>
<reference evidence="1 2" key="1">
    <citation type="submission" date="2024-07" db="EMBL/GenBank/DDBJ databases">
        <title>Characterization of a bacterium isolated from hydrolysated instant sea cucumber by whole-genome sequencing and metabolomics.</title>
        <authorList>
            <person name="Luo X."/>
            <person name="Zhang Z."/>
            <person name="Zheng Z."/>
            <person name="Zhang W."/>
            <person name="Ming T."/>
            <person name="Jiao L."/>
            <person name="Su X."/>
            <person name="Kong F."/>
            <person name="Xu J."/>
        </authorList>
    </citation>
    <scope>NUCLEOTIDE SEQUENCE [LARGE SCALE GENOMIC DNA]</scope>
    <source>
        <strain evidence="1 2">XL-2024</strain>
    </source>
</reference>
<evidence type="ECO:0000313" key="1">
    <source>
        <dbReference type="EMBL" id="MEX3747082.1"/>
    </source>
</evidence>
<name>A0ABV3W1T3_9BACI</name>
<proteinExistence type="predicted"/>
<dbReference type="RefSeq" id="WP_368637647.1">
    <property type="nucleotide sequence ID" value="NZ_JBFRHK010000013.1"/>
</dbReference>